<evidence type="ECO:0000256" key="2">
    <source>
        <dbReference type="ARBA" id="ARBA00022737"/>
    </source>
</evidence>
<dbReference type="InterPro" id="IPR050107">
    <property type="entry name" value="ABC_carbohydrate_import_ATPase"/>
</dbReference>
<evidence type="ECO:0000313" key="7">
    <source>
        <dbReference type="Proteomes" id="UP000618382"/>
    </source>
</evidence>
<keyword evidence="1" id="KW-0813">Transport</keyword>
<evidence type="ECO:0000313" key="6">
    <source>
        <dbReference type="EMBL" id="GIG30852.1"/>
    </source>
</evidence>
<dbReference type="CDD" id="cd03215">
    <property type="entry name" value="ABC_Carb_Monos_II"/>
    <property type="match status" value="1"/>
</dbReference>
<gene>
    <name evidence="6" type="ORF">Col01nite_00110</name>
</gene>
<evidence type="ECO:0000256" key="1">
    <source>
        <dbReference type="ARBA" id="ARBA00022448"/>
    </source>
</evidence>
<accession>A0ABQ4D552</accession>
<keyword evidence="4 6" id="KW-0067">ATP-binding</keyword>
<protein>
    <submittedName>
        <fullName evidence="6">Sugar ABC transporter ATP-binding protein</fullName>
    </submittedName>
</protein>
<feature type="domain" description="ABC transporter" evidence="5">
    <location>
        <begin position="266"/>
        <end position="510"/>
    </location>
</feature>
<dbReference type="Pfam" id="PF00005">
    <property type="entry name" value="ABC_tran"/>
    <property type="match status" value="2"/>
</dbReference>
<evidence type="ECO:0000259" key="5">
    <source>
        <dbReference type="PROSITE" id="PS50893"/>
    </source>
</evidence>
<evidence type="ECO:0000256" key="3">
    <source>
        <dbReference type="ARBA" id="ARBA00022741"/>
    </source>
</evidence>
<dbReference type="InterPro" id="IPR003593">
    <property type="entry name" value="AAA+_ATPase"/>
</dbReference>
<sequence>MPQPHDAPRARGTSTPVLAVRDLVKRYGATVALAGVDLELHAGEVLGLVGANGAGKSTLLKVVSGAERATSGVLELDGRPYRPDSPAAALSAGIATVHQDVDAAIVPGLSVAENLLLDALADGSVLGPLTPRRLRARARALVGDSFAVDLRRDAGRLTTAAKQQVLVARALAARPRVLVLDEPTAALSVAEQRRLLLDVRAIAATGTAVVLVSHHLGEVTAVSDRVVVLREGRTVAVSQPPYEASGIVAAMLGSGDRRHPGTRGATRTSDGPALLDVRGLRALPGAPPVDLCVRRGEVVGVTGLLGAGKTEMLEQVVGARRATTGSVLLDGRRLRLRHVRDAVAAGIGYVPEDRARGAEIPGWDVRRNVTLADLRRVRRAGLLSRRRERDVAAEVVDALGIVCAGPDAPLVSLSGGNRQKVVVGRWLAARSRVLVLDEPFRGVDLGARADIARLLRSGSVEAALVASSDPEEVLEVADRVLVMAGGTVVGEVDPTRTGADELADLMAAAPAPVLTAASLEGAPA</sequence>
<dbReference type="SUPFAM" id="SSF52540">
    <property type="entry name" value="P-loop containing nucleoside triphosphate hydrolases"/>
    <property type="match status" value="2"/>
</dbReference>
<keyword evidence="2" id="KW-0677">Repeat</keyword>
<dbReference type="InterPro" id="IPR003439">
    <property type="entry name" value="ABC_transporter-like_ATP-bd"/>
</dbReference>
<dbReference type="Gene3D" id="3.40.50.300">
    <property type="entry name" value="P-loop containing nucleotide triphosphate hydrolases"/>
    <property type="match status" value="2"/>
</dbReference>
<organism evidence="6 7">
    <name type="scientific">Cellulomonas oligotrophica</name>
    <dbReference type="NCBI Taxonomy" id="931536"/>
    <lineage>
        <taxon>Bacteria</taxon>
        <taxon>Bacillati</taxon>
        <taxon>Actinomycetota</taxon>
        <taxon>Actinomycetes</taxon>
        <taxon>Micrococcales</taxon>
        <taxon>Cellulomonadaceae</taxon>
        <taxon>Cellulomonas</taxon>
    </lineage>
</organism>
<dbReference type="InterPro" id="IPR027417">
    <property type="entry name" value="P-loop_NTPase"/>
</dbReference>
<dbReference type="PROSITE" id="PS50893">
    <property type="entry name" value="ABC_TRANSPORTER_2"/>
    <property type="match status" value="2"/>
</dbReference>
<dbReference type="Proteomes" id="UP000618382">
    <property type="component" value="Unassembled WGS sequence"/>
</dbReference>
<dbReference type="PANTHER" id="PTHR43790">
    <property type="entry name" value="CARBOHYDRATE TRANSPORT ATP-BINDING PROTEIN MG119-RELATED"/>
    <property type="match status" value="1"/>
</dbReference>
<dbReference type="EMBL" id="BONN01000001">
    <property type="protein sequence ID" value="GIG30852.1"/>
    <property type="molecule type" value="Genomic_DNA"/>
</dbReference>
<dbReference type="InterPro" id="IPR017871">
    <property type="entry name" value="ABC_transporter-like_CS"/>
</dbReference>
<dbReference type="CDD" id="cd03216">
    <property type="entry name" value="ABC_Carb_Monos_I"/>
    <property type="match status" value="1"/>
</dbReference>
<dbReference type="SMART" id="SM00382">
    <property type="entry name" value="AAA"/>
    <property type="match status" value="2"/>
</dbReference>
<keyword evidence="3" id="KW-0547">Nucleotide-binding</keyword>
<feature type="domain" description="ABC transporter" evidence="5">
    <location>
        <begin position="18"/>
        <end position="256"/>
    </location>
</feature>
<evidence type="ECO:0000256" key="4">
    <source>
        <dbReference type="ARBA" id="ARBA00022840"/>
    </source>
</evidence>
<keyword evidence="7" id="KW-1185">Reference proteome</keyword>
<proteinExistence type="predicted"/>
<name>A0ABQ4D552_9CELL</name>
<dbReference type="PROSITE" id="PS00211">
    <property type="entry name" value="ABC_TRANSPORTER_1"/>
    <property type="match status" value="1"/>
</dbReference>
<dbReference type="GO" id="GO:0005524">
    <property type="term" value="F:ATP binding"/>
    <property type="evidence" value="ECO:0007669"/>
    <property type="project" value="UniProtKB-KW"/>
</dbReference>
<dbReference type="PANTHER" id="PTHR43790:SF9">
    <property type="entry name" value="GALACTOFURANOSE TRANSPORTER ATP-BINDING PROTEIN YTFR"/>
    <property type="match status" value="1"/>
</dbReference>
<reference evidence="6 7" key="1">
    <citation type="submission" date="2021-01" db="EMBL/GenBank/DDBJ databases">
        <title>Whole genome shotgun sequence of Cellulomonas oligotrophica NBRC 109435.</title>
        <authorList>
            <person name="Komaki H."/>
            <person name="Tamura T."/>
        </authorList>
    </citation>
    <scope>NUCLEOTIDE SEQUENCE [LARGE SCALE GENOMIC DNA]</scope>
    <source>
        <strain evidence="6 7">NBRC 109435</strain>
    </source>
</reference>
<comment type="caution">
    <text evidence="6">The sequence shown here is derived from an EMBL/GenBank/DDBJ whole genome shotgun (WGS) entry which is preliminary data.</text>
</comment>